<dbReference type="Proteomes" id="UP000828390">
    <property type="component" value="Unassembled WGS sequence"/>
</dbReference>
<proteinExistence type="predicted"/>
<dbReference type="EMBL" id="JAIWYP010000011">
    <property type="protein sequence ID" value="KAH3733122.1"/>
    <property type="molecule type" value="Genomic_DNA"/>
</dbReference>
<evidence type="ECO:0000313" key="2">
    <source>
        <dbReference type="EMBL" id="KAH3733122.1"/>
    </source>
</evidence>
<sequence>MAASRSWTPVALCGYRGWRRRTGTCTRVGRRAPPAGWRHRRSSRSPRRRRRHSTNGGWTRSKWRREPTFKLTARRTDSRRQISGGLKMGSHCVTAGSTTPRGFS</sequence>
<gene>
    <name evidence="2" type="ORF">DPMN_039547</name>
</gene>
<feature type="compositionally biased region" description="Basic and acidic residues" evidence="1">
    <location>
        <begin position="64"/>
        <end position="80"/>
    </location>
</feature>
<feature type="region of interest" description="Disordered" evidence="1">
    <location>
        <begin position="26"/>
        <end position="104"/>
    </location>
</feature>
<feature type="compositionally biased region" description="Polar residues" evidence="1">
    <location>
        <begin position="95"/>
        <end position="104"/>
    </location>
</feature>
<protein>
    <submittedName>
        <fullName evidence="2">Uncharacterized protein</fullName>
    </submittedName>
</protein>
<name>A0A9D4CV60_DREPO</name>
<accession>A0A9D4CV60</accession>
<evidence type="ECO:0000313" key="3">
    <source>
        <dbReference type="Proteomes" id="UP000828390"/>
    </source>
</evidence>
<feature type="compositionally biased region" description="Basic residues" evidence="1">
    <location>
        <begin position="37"/>
        <end position="53"/>
    </location>
</feature>
<evidence type="ECO:0000256" key="1">
    <source>
        <dbReference type="SAM" id="MobiDB-lite"/>
    </source>
</evidence>
<reference evidence="2" key="2">
    <citation type="submission" date="2020-11" db="EMBL/GenBank/DDBJ databases">
        <authorList>
            <person name="McCartney M.A."/>
            <person name="Auch B."/>
            <person name="Kono T."/>
            <person name="Mallez S."/>
            <person name="Becker A."/>
            <person name="Gohl D.M."/>
            <person name="Silverstein K.A.T."/>
            <person name="Koren S."/>
            <person name="Bechman K.B."/>
            <person name="Herman A."/>
            <person name="Abrahante J.E."/>
            <person name="Garbe J."/>
        </authorList>
    </citation>
    <scope>NUCLEOTIDE SEQUENCE</scope>
    <source>
        <strain evidence="2">Duluth1</strain>
        <tissue evidence="2">Whole animal</tissue>
    </source>
</reference>
<keyword evidence="3" id="KW-1185">Reference proteome</keyword>
<dbReference type="AlphaFoldDB" id="A0A9D4CV60"/>
<reference evidence="2" key="1">
    <citation type="journal article" date="2019" name="bioRxiv">
        <title>The Genome of the Zebra Mussel, Dreissena polymorpha: A Resource for Invasive Species Research.</title>
        <authorList>
            <person name="McCartney M.A."/>
            <person name="Auch B."/>
            <person name="Kono T."/>
            <person name="Mallez S."/>
            <person name="Zhang Y."/>
            <person name="Obille A."/>
            <person name="Becker A."/>
            <person name="Abrahante J.E."/>
            <person name="Garbe J."/>
            <person name="Badalamenti J.P."/>
            <person name="Herman A."/>
            <person name="Mangelson H."/>
            <person name="Liachko I."/>
            <person name="Sullivan S."/>
            <person name="Sone E.D."/>
            <person name="Koren S."/>
            <person name="Silverstein K.A.T."/>
            <person name="Beckman K.B."/>
            <person name="Gohl D.M."/>
        </authorList>
    </citation>
    <scope>NUCLEOTIDE SEQUENCE</scope>
    <source>
        <strain evidence="2">Duluth1</strain>
        <tissue evidence="2">Whole animal</tissue>
    </source>
</reference>
<organism evidence="2 3">
    <name type="scientific">Dreissena polymorpha</name>
    <name type="common">Zebra mussel</name>
    <name type="synonym">Mytilus polymorpha</name>
    <dbReference type="NCBI Taxonomy" id="45954"/>
    <lineage>
        <taxon>Eukaryota</taxon>
        <taxon>Metazoa</taxon>
        <taxon>Spiralia</taxon>
        <taxon>Lophotrochozoa</taxon>
        <taxon>Mollusca</taxon>
        <taxon>Bivalvia</taxon>
        <taxon>Autobranchia</taxon>
        <taxon>Heteroconchia</taxon>
        <taxon>Euheterodonta</taxon>
        <taxon>Imparidentia</taxon>
        <taxon>Neoheterodontei</taxon>
        <taxon>Myida</taxon>
        <taxon>Dreissenoidea</taxon>
        <taxon>Dreissenidae</taxon>
        <taxon>Dreissena</taxon>
    </lineage>
</organism>
<comment type="caution">
    <text evidence="2">The sequence shown here is derived from an EMBL/GenBank/DDBJ whole genome shotgun (WGS) entry which is preliminary data.</text>
</comment>